<dbReference type="GO" id="GO:0052689">
    <property type="term" value="F:carboxylic ester hydrolase activity"/>
    <property type="evidence" value="ECO:0007669"/>
    <property type="project" value="TreeGrafter"/>
</dbReference>
<keyword evidence="1" id="KW-0732">Signal</keyword>
<dbReference type="SUPFAM" id="SSF53474">
    <property type="entry name" value="alpha/beta-Hydrolases"/>
    <property type="match status" value="1"/>
</dbReference>
<reference evidence="3" key="1">
    <citation type="submission" date="2024-07" db="EMBL/GenBank/DDBJ databases">
        <title>Halotolerant mesophilic bacterium Ornithinibacillus sp. 4-3, sp. nov., isolated from soil.</title>
        <authorList>
            <person name="Sidarenka A.V."/>
            <person name="Guliayeva D.E."/>
            <person name="Leanovich S.I."/>
            <person name="Hileuskaya K.S."/>
            <person name="Akhremchuk A.E."/>
            <person name="Sikolenko M.A."/>
            <person name="Valentovich L.N."/>
        </authorList>
    </citation>
    <scope>NUCLEOTIDE SEQUENCE</scope>
    <source>
        <strain evidence="3">4-3</strain>
    </source>
</reference>
<dbReference type="PANTHER" id="PTHR43265">
    <property type="entry name" value="ESTERASE ESTD"/>
    <property type="match status" value="1"/>
</dbReference>
<accession>A0AB39HS82</accession>
<evidence type="ECO:0000313" key="3">
    <source>
        <dbReference type="EMBL" id="XDK33233.1"/>
    </source>
</evidence>
<organism evidence="3">
    <name type="scientific">Ornithinibacillus sp. 4-3</name>
    <dbReference type="NCBI Taxonomy" id="3231488"/>
    <lineage>
        <taxon>Bacteria</taxon>
        <taxon>Bacillati</taxon>
        <taxon>Bacillota</taxon>
        <taxon>Bacilli</taxon>
        <taxon>Bacillales</taxon>
        <taxon>Bacillaceae</taxon>
        <taxon>Ornithinibacillus</taxon>
    </lineage>
</organism>
<dbReference type="PANTHER" id="PTHR43265:SF1">
    <property type="entry name" value="ESTERASE ESTD"/>
    <property type="match status" value="1"/>
</dbReference>
<dbReference type="PROSITE" id="PS51257">
    <property type="entry name" value="PROKAR_LIPOPROTEIN"/>
    <property type="match status" value="1"/>
</dbReference>
<feature type="chain" id="PRO_5044347549" evidence="1">
    <location>
        <begin position="24"/>
        <end position="432"/>
    </location>
</feature>
<name>A0AB39HS82_9BACI</name>
<keyword evidence="3" id="KW-0378">Hydrolase</keyword>
<dbReference type="InterPro" id="IPR029058">
    <property type="entry name" value="AB_hydrolase_fold"/>
</dbReference>
<dbReference type="RefSeq" id="WP_368653915.1">
    <property type="nucleotide sequence ID" value="NZ_CP162599.1"/>
</dbReference>
<protein>
    <submittedName>
        <fullName evidence="3">Alpha/beta hydrolase family protein</fullName>
        <ecNumber evidence="3">3.4.-.-</ecNumber>
    </submittedName>
</protein>
<dbReference type="Pfam" id="PF12146">
    <property type="entry name" value="Hydrolase_4"/>
    <property type="match status" value="1"/>
</dbReference>
<gene>
    <name evidence="3" type="ORF">AB4Y30_02375</name>
</gene>
<dbReference type="EMBL" id="CP162599">
    <property type="protein sequence ID" value="XDK33233.1"/>
    <property type="molecule type" value="Genomic_DNA"/>
</dbReference>
<evidence type="ECO:0000256" key="1">
    <source>
        <dbReference type="SAM" id="SignalP"/>
    </source>
</evidence>
<dbReference type="InterPro" id="IPR022742">
    <property type="entry name" value="Hydrolase_4"/>
</dbReference>
<dbReference type="EC" id="3.4.-.-" evidence="3"/>
<sequence length="432" mass="47450">MKRFLQAMLVVMFLFMLIGCSDKNSEETEDQDEEEVNISGHWTGAIHLPGQPLHIALTIDGADEGDMSIPMQGIEGANSLPVDTLKIEEDKVTITVNLQGSILSLEGAVEEGEFKGDFTQNGQTFPFTLYEREETEGEFLSVETAIGTLNGELELPEGDGPFPVMIIIPGSGPTDRNGNTAMGDNDGLKQIAEQLATEGIASLRYDKRGAGKNKEAVGEEVDINFTQFTDDAQAWVELLTEDERFTSVGIIGHSQGSLEGMVTAQSNDVDVFISLAGIGRGMDEVLYEQLQAQLPEGLLEESEEILQQLKQGKAVAEISPELQAIFRPSVQPFLISMMQLNPTEELEKLTIPVMLVNGERDIQVPATDAEILHEAKPDTELLILENMNHVLKDTTEDIQDNYLTYSNPTLPVADGLMDGMIQFLKENNFIEE</sequence>
<dbReference type="AlphaFoldDB" id="A0AB39HS82"/>
<evidence type="ECO:0000259" key="2">
    <source>
        <dbReference type="Pfam" id="PF12146"/>
    </source>
</evidence>
<dbReference type="InterPro" id="IPR053145">
    <property type="entry name" value="AB_hydrolase_Est10"/>
</dbReference>
<feature type="signal peptide" evidence="1">
    <location>
        <begin position="1"/>
        <end position="23"/>
    </location>
</feature>
<feature type="domain" description="Serine aminopeptidase S33" evidence="2">
    <location>
        <begin position="189"/>
        <end position="390"/>
    </location>
</feature>
<proteinExistence type="predicted"/>
<dbReference type="Gene3D" id="3.40.50.1820">
    <property type="entry name" value="alpha/beta hydrolase"/>
    <property type="match status" value="1"/>
</dbReference>